<dbReference type="Proteomes" id="UP001552299">
    <property type="component" value="Unassembled WGS sequence"/>
</dbReference>
<gene>
    <name evidence="1" type="ORF">M5K25_017073</name>
</gene>
<proteinExistence type="predicted"/>
<name>A0ABD0UTI4_DENTH</name>
<accession>A0ABD0UTI4</accession>
<comment type="caution">
    <text evidence="1">The sequence shown here is derived from an EMBL/GenBank/DDBJ whole genome shotgun (WGS) entry which is preliminary data.</text>
</comment>
<reference evidence="1 2" key="1">
    <citation type="journal article" date="2024" name="Plant Biotechnol. J.">
        <title>Dendrobium thyrsiflorum genome and its molecular insights into genes involved in important horticultural traits.</title>
        <authorList>
            <person name="Chen B."/>
            <person name="Wang J.Y."/>
            <person name="Zheng P.J."/>
            <person name="Li K.L."/>
            <person name="Liang Y.M."/>
            <person name="Chen X.F."/>
            <person name="Zhang C."/>
            <person name="Zhao X."/>
            <person name="He X."/>
            <person name="Zhang G.Q."/>
            <person name="Liu Z.J."/>
            <person name="Xu Q."/>
        </authorList>
    </citation>
    <scope>NUCLEOTIDE SEQUENCE [LARGE SCALE GENOMIC DNA]</scope>
    <source>
        <strain evidence="1">GZMU011</strain>
    </source>
</reference>
<dbReference type="AlphaFoldDB" id="A0ABD0UTI4"/>
<keyword evidence="2" id="KW-1185">Reference proteome</keyword>
<dbReference type="EMBL" id="JANQDX010000013">
    <property type="protein sequence ID" value="KAL0913601.1"/>
    <property type="molecule type" value="Genomic_DNA"/>
</dbReference>
<protein>
    <submittedName>
        <fullName evidence="1">Uncharacterized protein</fullName>
    </submittedName>
</protein>
<sequence>MQGPKKPLLGSKSSRFDGSANLDCEQYIVEDEHWRDPSGPALREIQHAGRINRWQLIAGPRGERDHWRIEDRCSKTSDSCCKKTTTRECG</sequence>
<organism evidence="1 2">
    <name type="scientific">Dendrobium thyrsiflorum</name>
    <name type="common">Pinecone-like raceme dendrobium</name>
    <name type="synonym">Orchid</name>
    <dbReference type="NCBI Taxonomy" id="117978"/>
    <lineage>
        <taxon>Eukaryota</taxon>
        <taxon>Viridiplantae</taxon>
        <taxon>Streptophyta</taxon>
        <taxon>Embryophyta</taxon>
        <taxon>Tracheophyta</taxon>
        <taxon>Spermatophyta</taxon>
        <taxon>Magnoliopsida</taxon>
        <taxon>Liliopsida</taxon>
        <taxon>Asparagales</taxon>
        <taxon>Orchidaceae</taxon>
        <taxon>Epidendroideae</taxon>
        <taxon>Malaxideae</taxon>
        <taxon>Dendrobiinae</taxon>
        <taxon>Dendrobium</taxon>
    </lineage>
</organism>
<evidence type="ECO:0000313" key="1">
    <source>
        <dbReference type="EMBL" id="KAL0913601.1"/>
    </source>
</evidence>
<evidence type="ECO:0000313" key="2">
    <source>
        <dbReference type="Proteomes" id="UP001552299"/>
    </source>
</evidence>